<evidence type="ECO:0000256" key="14">
    <source>
        <dbReference type="RuleBase" id="RU365032"/>
    </source>
</evidence>
<evidence type="ECO:0000256" key="7">
    <source>
        <dbReference type="ARBA" id="ARBA00022741"/>
    </source>
</evidence>
<evidence type="ECO:0000256" key="2">
    <source>
        <dbReference type="ARBA" id="ARBA00005609"/>
    </source>
</evidence>
<dbReference type="Pfam" id="PF00328">
    <property type="entry name" value="His_Phos_2"/>
    <property type="match status" value="1"/>
</dbReference>
<organism evidence="17 18">
    <name type="scientific">Tetrahymena thermophila (strain SB210)</name>
    <dbReference type="NCBI Taxonomy" id="312017"/>
    <lineage>
        <taxon>Eukaryota</taxon>
        <taxon>Sar</taxon>
        <taxon>Alveolata</taxon>
        <taxon>Ciliophora</taxon>
        <taxon>Intramacronucleata</taxon>
        <taxon>Oligohymenophorea</taxon>
        <taxon>Hymenostomatida</taxon>
        <taxon>Tetrahymenina</taxon>
        <taxon>Tetrahymenidae</taxon>
        <taxon>Tetrahymena</taxon>
    </lineage>
</organism>
<comment type="function">
    <text evidence="14">Bifunctional inositol kinase that acts in concert with the IP6K kinases to synthesize the diphosphate group-containing inositol pyrophosphates diphosphoinositol pentakisphosphate, PP-InsP5, and bis-diphosphoinositol tetrakisphosphate, (PP)2-InsP4. PP-InsP5 and (PP)2-InsP4, also respectively called InsP7 and InsP8, may regulate a variety of cellular processes, including apoptosis, vesicle trafficking, cytoskeletal dynamics, and exocytosis. Phosphorylates inositol hexakisphosphate (InsP6).</text>
</comment>
<keyword evidence="4 14" id="KW-0963">Cytoplasm</keyword>
<protein>
    <recommendedName>
        <fullName evidence="13 14">Inositol hexakisphosphate and diphosphoinositol-pentakisphosphate kinase</fullName>
        <ecNumber evidence="3 14">2.7.4.24</ecNumber>
    </recommendedName>
</protein>
<dbReference type="InterPro" id="IPR040557">
    <property type="entry name" value="VIP1_N"/>
</dbReference>
<keyword evidence="10" id="KW-0206">Cytoskeleton</keyword>
<dbReference type="EC" id="2.7.4.24" evidence="3 14"/>
<dbReference type="AlphaFoldDB" id="I7M6L9"/>
<dbReference type="eggNOG" id="KOG1057">
    <property type="taxonomic scope" value="Eukaryota"/>
</dbReference>
<dbReference type="PANTHER" id="PTHR12750:SF9">
    <property type="entry name" value="INOSITOL HEXAKISPHOSPHATE AND DIPHOSPHOINOSITOL-PENTAKISPHOSPHATE KINASE"/>
    <property type="match status" value="1"/>
</dbReference>
<evidence type="ECO:0000256" key="11">
    <source>
        <dbReference type="ARBA" id="ARBA00033696"/>
    </source>
</evidence>
<accession>I7M6L9</accession>
<dbReference type="GO" id="GO:0052843">
    <property type="term" value="F:inositol-1-diphosphate-2,3,4,5,6-pentakisphosphate diphosphatase activity"/>
    <property type="evidence" value="ECO:0007669"/>
    <property type="project" value="UniProtKB-ARBA"/>
</dbReference>
<keyword evidence="6 14" id="KW-0808">Transferase</keyword>
<dbReference type="GO" id="GO:0033857">
    <property type="term" value="F:5-diphosphoinositol pentakisphosphate 1-kinase activity"/>
    <property type="evidence" value="ECO:0007669"/>
    <property type="project" value="TreeGrafter"/>
</dbReference>
<dbReference type="Gene3D" id="3.30.470.20">
    <property type="entry name" value="ATP-grasp fold, B domain"/>
    <property type="match status" value="1"/>
</dbReference>
<dbReference type="InterPro" id="IPR000560">
    <property type="entry name" value="His_Pase_clade-2"/>
</dbReference>
<dbReference type="CDD" id="cd07061">
    <property type="entry name" value="HP_HAP_like"/>
    <property type="match status" value="1"/>
</dbReference>
<evidence type="ECO:0000256" key="13">
    <source>
        <dbReference type="ARBA" id="ARBA00071668"/>
    </source>
</evidence>
<comment type="subcellular location">
    <subcellularLocation>
        <location evidence="1">Cytoplasm</location>
        <location evidence="1">Cytoskeleton</location>
    </subcellularLocation>
    <subcellularLocation>
        <location evidence="14">Cytoplasm</location>
        <location evidence="14">Cytosol</location>
    </subcellularLocation>
</comment>
<sequence>MSLDIKSSSINTGKSLNELELLEFLQLDKKENQMSLNQVFSGNQDENIIIRIGICAMNKKVTSKPMQKILELLKTNDFEMVIFDEETIQKKPIQDWPIVDCLISWFSEGFPLQKAQSYAKLRNPFLINDLEKQNLLFDRTVIYKLLKKNNIRISKSYFVYRKQEQWIPEQSEDIRKVLNSIRFSDDDLLNEEKKSSYTEESQQNQFNIDSSSQKLIQPYTKSIQNNLKDCLQINNDTQNQKKDRKFKRSKSTYSQEDDDIQKPLINDQQKEFKPTKVEEFEDYILIDGQKLHKPFVEKPFDAENHNIYIYYSQADGGGCKKLFRKVENKSSDYEKELNTIRQDQNMIYEVFLPTNGFDIKVYTVGPDYTHAEARKAPVLDGVVQRTDEGKEVRFPVILTPEEKFISQKIVKIFGQNICGFDLLRSNGKSYVCDVNGWSFVKGNAKYYKDCAIILKQMIYKRFAPKKLSEFNEKLSQNILMDLKKNSYRPKNVEEICGNQQEELRSVVAIFRHADRTPKQKMKMKVNYKQMIKFYLQNTKDTPNKELKVKNAKLLQAILNISREIFEEFQSQGQKLNLEEECCLSKIIQMISVLEQGGQFEGINRKIQIKPIEFQNIEEDAYKDINKKENQLIPSQVLIVLKWGGELTHSGEQQSEELGKFFRDYLYPAEKDGILRLHSTYRHDLKTYTSDEGRCQKTAGAFLKGFLQLEGEIAPIMASMLTKNEIAYSLLDQCNSVLSSDPLELQIKQDISNFCNSEEDLYEAFKKKFGRFGINENMKNLMKKIGNPRKRLESIHEKIRKLTKGIFQMLNLSSKTYYVQPKDWNKEQNIPEPLETCGNESLILMYKRWRKLTVDLLQNSTYNISKIPDVYDNIKYDYLHNRNILLKIDPDISSLYEEAEMMSNFVVPNEFGMDEEERVDIAMKTVKSLCNKIKKDLVWWYEKNFDEEDFWKYQNVYGENDIRSPWRHIRTRLYFASATQLYSLFNIIHLGLESRLIESQQQQNELDGITSLQYLSHILFRLYENLHADTNDPERFRLELSVSPGCQHNPDINDDTHITPVKPLISINKRLNIFQIKEFFTLLVSEQSPLIVKNNQKNISFNIIENTKSANIS</sequence>
<comment type="similarity">
    <text evidence="2 14">Belongs to the histidine acid phosphatase family. VIP1 subfamily.</text>
</comment>
<dbReference type="SUPFAM" id="SSF53254">
    <property type="entry name" value="Phosphoglycerate mutase-like"/>
    <property type="match status" value="1"/>
</dbReference>
<evidence type="ECO:0000256" key="8">
    <source>
        <dbReference type="ARBA" id="ARBA00022777"/>
    </source>
</evidence>
<keyword evidence="8 14" id="KW-0418">Kinase</keyword>
<dbReference type="GO" id="GO:0005856">
    <property type="term" value="C:cytoskeleton"/>
    <property type="evidence" value="ECO:0007669"/>
    <property type="project" value="UniProtKB-SubCell"/>
</dbReference>
<evidence type="ECO:0000313" key="18">
    <source>
        <dbReference type="Proteomes" id="UP000009168"/>
    </source>
</evidence>
<dbReference type="EMBL" id="GG662665">
    <property type="protein sequence ID" value="EAR85452.2"/>
    <property type="molecule type" value="Genomic_DNA"/>
</dbReference>
<dbReference type="FunCoup" id="I7M6L9">
    <property type="interactions" value="16"/>
</dbReference>
<keyword evidence="18" id="KW-1185">Reference proteome</keyword>
<dbReference type="SUPFAM" id="SSF56059">
    <property type="entry name" value="Glutathione synthetase ATP-binding domain-like"/>
    <property type="match status" value="1"/>
</dbReference>
<dbReference type="STRING" id="312017.I7M6L9"/>
<evidence type="ECO:0000256" key="12">
    <source>
        <dbReference type="ARBA" id="ARBA00034629"/>
    </source>
</evidence>
<evidence type="ECO:0000256" key="6">
    <source>
        <dbReference type="ARBA" id="ARBA00022679"/>
    </source>
</evidence>
<name>I7M6L9_TETTS</name>
<evidence type="ECO:0000256" key="10">
    <source>
        <dbReference type="ARBA" id="ARBA00023212"/>
    </source>
</evidence>
<dbReference type="FunFam" id="3.40.50.11950:FF:000002">
    <property type="entry name" value="Inositol hexakisphosphate and diphosphoinositol-pentakisphosphate kinase"/>
    <property type="match status" value="1"/>
</dbReference>
<dbReference type="GO" id="GO:0005829">
    <property type="term" value="C:cytosol"/>
    <property type="evidence" value="ECO:0007669"/>
    <property type="project" value="UniProtKB-SubCell"/>
</dbReference>
<reference evidence="18" key="1">
    <citation type="journal article" date="2006" name="PLoS Biol.">
        <title>Macronuclear genome sequence of the ciliate Tetrahymena thermophila, a model eukaryote.</title>
        <authorList>
            <person name="Eisen J.A."/>
            <person name="Coyne R.S."/>
            <person name="Wu M."/>
            <person name="Wu D."/>
            <person name="Thiagarajan M."/>
            <person name="Wortman J.R."/>
            <person name="Badger J.H."/>
            <person name="Ren Q."/>
            <person name="Amedeo P."/>
            <person name="Jones K.M."/>
            <person name="Tallon L.J."/>
            <person name="Delcher A.L."/>
            <person name="Salzberg S.L."/>
            <person name="Silva J.C."/>
            <person name="Haas B.J."/>
            <person name="Majoros W.H."/>
            <person name="Farzad M."/>
            <person name="Carlton J.M."/>
            <person name="Smith R.K. Jr."/>
            <person name="Garg J."/>
            <person name="Pearlman R.E."/>
            <person name="Karrer K.M."/>
            <person name="Sun L."/>
            <person name="Manning G."/>
            <person name="Elde N.C."/>
            <person name="Turkewitz A.P."/>
            <person name="Asai D.J."/>
            <person name="Wilkes D.E."/>
            <person name="Wang Y."/>
            <person name="Cai H."/>
            <person name="Collins K."/>
            <person name="Stewart B.A."/>
            <person name="Lee S.R."/>
            <person name="Wilamowska K."/>
            <person name="Weinberg Z."/>
            <person name="Ruzzo W.L."/>
            <person name="Wloga D."/>
            <person name="Gaertig J."/>
            <person name="Frankel J."/>
            <person name="Tsao C.-C."/>
            <person name="Gorovsky M.A."/>
            <person name="Keeling P.J."/>
            <person name="Waller R.F."/>
            <person name="Patron N.J."/>
            <person name="Cherry J.M."/>
            <person name="Stover N.A."/>
            <person name="Krieger C.J."/>
            <person name="del Toro C."/>
            <person name="Ryder H.F."/>
            <person name="Williamson S.C."/>
            <person name="Barbeau R.A."/>
            <person name="Hamilton E.P."/>
            <person name="Orias E."/>
        </authorList>
    </citation>
    <scope>NUCLEOTIDE SEQUENCE [LARGE SCALE GENOMIC DNA]</scope>
    <source>
        <strain evidence="18">SB210</strain>
    </source>
</reference>
<dbReference type="PANTHER" id="PTHR12750">
    <property type="entry name" value="DIPHOSPHOINOSITOL PENTAKISPHOSPHATE KINASE"/>
    <property type="match status" value="1"/>
</dbReference>
<dbReference type="InParanoid" id="I7M6L9"/>
<evidence type="ECO:0000259" key="16">
    <source>
        <dbReference type="Pfam" id="PF18086"/>
    </source>
</evidence>
<evidence type="ECO:0000313" key="17">
    <source>
        <dbReference type="EMBL" id="EAR85452.2"/>
    </source>
</evidence>
<evidence type="ECO:0000256" key="1">
    <source>
        <dbReference type="ARBA" id="ARBA00004245"/>
    </source>
</evidence>
<dbReference type="FunFam" id="3.30.470.20:FF:000036">
    <property type="entry name" value="Inositol hexakisphosphate and diphosphoinositol-pentakisphosphate kinase"/>
    <property type="match status" value="1"/>
</dbReference>
<dbReference type="OrthoDB" id="18042at2759"/>
<dbReference type="KEGG" id="tet:TTHERM_00442020"/>
<dbReference type="GO" id="GO:0006020">
    <property type="term" value="P:inositol metabolic process"/>
    <property type="evidence" value="ECO:0007669"/>
    <property type="project" value="TreeGrafter"/>
</dbReference>
<dbReference type="GO" id="GO:0005524">
    <property type="term" value="F:ATP binding"/>
    <property type="evidence" value="ECO:0007669"/>
    <property type="project" value="UniProtKB-KW"/>
</dbReference>
<evidence type="ECO:0000256" key="3">
    <source>
        <dbReference type="ARBA" id="ARBA00012893"/>
    </source>
</evidence>
<dbReference type="GO" id="GO:0052723">
    <property type="term" value="F:inositol hexakisphosphate 1-kinase activity"/>
    <property type="evidence" value="ECO:0007669"/>
    <property type="project" value="UniProtKB-ARBA"/>
</dbReference>
<dbReference type="InterPro" id="IPR029033">
    <property type="entry name" value="His_PPase_superfam"/>
</dbReference>
<keyword evidence="5" id="KW-0597">Phosphoprotein</keyword>
<feature type="domain" description="VIP1 N-terminal" evidence="16">
    <location>
        <begin position="50"/>
        <end position="138"/>
    </location>
</feature>
<proteinExistence type="inferred from homology"/>
<dbReference type="Gene3D" id="3.40.50.1240">
    <property type="entry name" value="Phosphoglycerate mutase-like"/>
    <property type="match status" value="1"/>
</dbReference>
<dbReference type="GeneID" id="7843313"/>
<dbReference type="GO" id="GO:0032958">
    <property type="term" value="P:inositol phosphate biosynthetic process"/>
    <property type="evidence" value="ECO:0007669"/>
    <property type="project" value="TreeGrafter"/>
</dbReference>
<feature type="region of interest" description="Disordered" evidence="15">
    <location>
        <begin position="234"/>
        <end position="260"/>
    </location>
</feature>
<comment type="catalytic activity">
    <reaction evidence="11">
        <text>5-diphospho-1D-myo-inositol 1,2,3,4,6-pentakisphosphate + ATP + H(+) = 1,5-bis(diphospho)-1D-myo-inositol 2,3,4,6-tetrakisphosphate + ADP</text>
        <dbReference type="Rhea" id="RHEA:10276"/>
        <dbReference type="ChEBI" id="CHEBI:15378"/>
        <dbReference type="ChEBI" id="CHEBI:30616"/>
        <dbReference type="ChEBI" id="CHEBI:58628"/>
        <dbReference type="ChEBI" id="CHEBI:77983"/>
        <dbReference type="ChEBI" id="CHEBI:456216"/>
        <dbReference type="EC" id="2.7.4.24"/>
    </reaction>
    <physiologicalReaction direction="left-to-right" evidence="11">
        <dbReference type="Rhea" id="RHEA:10277"/>
    </physiologicalReaction>
</comment>
<keyword evidence="7 14" id="KW-0547">Nucleotide-binding</keyword>
<dbReference type="Proteomes" id="UP000009168">
    <property type="component" value="Unassembled WGS sequence"/>
</dbReference>
<evidence type="ECO:0000256" key="9">
    <source>
        <dbReference type="ARBA" id="ARBA00022840"/>
    </source>
</evidence>
<gene>
    <name evidence="17" type="ORF">TTHERM_00442020</name>
</gene>
<dbReference type="Pfam" id="PF18086">
    <property type="entry name" value="PPIP5K2_N"/>
    <property type="match status" value="1"/>
</dbReference>
<evidence type="ECO:0000256" key="15">
    <source>
        <dbReference type="SAM" id="MobiDB-lite"/>
    </source>
</evidence>
<dbReference type="RefSeq" id="XP_001033115.2">
    <property type="nucleotide sequence ID" value="XM_001033115.2"/>
</dbReference>
<comment type="catalytic activity">
    <reaction evidence="12">
        <text>1D-myo-inositol hexakisphosphate + ATP = 1-diphospho-1D-myo-inositol 2,3,4,5,6-pentakisphosphate + ADP</text>
        <dbReference type="Rhea" id="RHEA:37459"/>
        <dbReference type="ChEBI" id="CHEBI:30616"/>
        <dbReference type="ChEBI" id="CHEBI:58130"/>
        <dbReference type="ChEBI" id="CHEBI:74946"/>
        <dbReference type="ChEBI" id="CHEBI:456216"/>
        <dbReference type="EC" id="2.7.4.24"/>
    </reaction>
    <physiologicalReaction direction="left-to-right" evidence="12">
        <dbReference type="Rhea" id="RHEA:37460"/>
    </physiologicalReaction>
</comment>
<evidence type="ECO:0000256" key="5">
    <source>
        <dbReference type="ARBA" id="ARBA00022553"/>
    </source>
</evidence>
<evidence type="ECO:0000256" key="4">
    <source>
        <dbReference type="ARBA" id="ARBA00022490"/>
    </source>
</evidence>
<keyword evidence="9 14" id="KW-0067">ATP-binding</keyword>
<dbReference type="InterPro" id="IPR037446">
    <property type="entry name" value="His_Pase_VIP1"/>
</dbReference>